<reference evidence="3" key="1">
    <citation type="journal article" date="2023" name="Mol. Phylogenet. Evol.">
        <title>Genome-scale phylogeny and comparative genomics of the fungal order Sordariales.</title>
        <authorList>
            <person name="Hensen N."/>
            <person name="Bonometti L."/>
            <person name="Westerberg I."/>
            <person name="Brannstrom I.O."/>
            <person name="Guillou S."/>
            <person name="Cros-Aarteil S."/>
            <person name="Calhoun S."/>
            <person name="Haridas S."/>
            <person name="Kuo A."/>
            <person name="Mondo S."/>
            <person name="Pangilinan J."/>
            <person name="Riley R."/>
            <person name="LaButti K."/>
            <person name="Andreopoulos B."/>
            <person name="Lipzen A."/>
            <person name="Chen C."/>
            <person name="Yan M."/>
            <person name="Daum C."/>
            <person name="Ng V."/>
            <person name="Clum A."/>
            <person name="Steindorff A."/>
            <person name="Ohm R.A."/>
            <person name="Martin F."/>
            <person name="Silar P."/>
            <person name="Natvig D.O."/>
            <person name="Lalanne C."/>
            <person name="Gautier V."/>
            <person name="Ament-Velasquez S.L."/>
            <person name="Kruys A."/>
            <person name="Hutchinson M.I."/>
            <person name="Powell A.J."/>
            <person name="Barry K."/>
            <person name="Miller A.N."/>
            <person name="Grigoriev I.V."/>
            <person name="Debuchy R."/>
            <person name="Gladieux P."/>
            <person name="Hiltunen Thoren M."/>
            <person name="Johannesson H."/>
        </authorList>
    </citation>
    <scope>NUCLEOTIDE SEQUENCE</scope>
    <source>
        <strain evidence="3">CBS 333.67</strain>
    </source>
</reference>
<sequence length="181" mass="20340">MLRVVTRWLLCVMQFHHPWISAAHPISVSSSHQSPTRHFQAVRPDAAAGVHGRQRTVDHRYPTLGSRPGDPTRRRPARDVGCVRNRTPQPFALNIEVARHYHPPWPPVANSALASRSRSRQFNVVLGDLEAQSGTTPANACLLRSCEWFLVGSWQCLDGDLETSSCAFDRRSLGRWDGLRC</sequence>
<evidence type="ECO:0000256" key="1">
    <source>
        <dbReference type="SAM" id="MobiDB-lite"/>
    </source>
</evidence>
<dbReference type="RefSeq" id="XP_062723330.1">
    <property type="nucleotide sequence ID" value="XM_062869176.1"/>
</dbReference>
<proteinExistence type="predicted"/>
<reference evidence="3" key="2">
    <citation type="submission" date="2023-06" db="EMBL/GenBank/DDBJ databases">
        <authorList>
            <consortium name="Lawrence Berkeley National Laboratory"/>
            <person name="Mondo S.J."/>
            <person name="Hensen N."/>
            <person name="Bonometti L."/>
            <person name="Westerberg I."/>
            <person name="Brannstrom I.O."/>
            <person name="Guillou S."/>
            <person name="Cros-Aarteil S."/>
            <person name="Calhoun S."/>
            <person name="Haridas S."/>
            <person name="Kuo A."/>
            <person name="Pangilinan J."/>
            <person name="Riley R."/>
            <person name="Labutti K."/>
            <person name="Andreopoulos B."/>
            <person name="Lipzen A."/>
            <person name="Chen C."/>
            <person name="Yanf M."/>
            <person name="Daum C."/>
            <person name="Ng V."/>
            <person name="Clum A."/>
            <person name="Steindorff A."/>
            <person name="Ohm R."/>
            <person name="Martin F."/>
            <person name="Silar P."/>
            <person name="Natvig D."/>
            <person name="Lalanne C."/>
            <person name="Gautier V."/>
            <person name="Ament-Velasquez S.L."/>
            <person name="Kruys A."/>
            <person name="Hutchinson M.I."/>
            <person name="Powell A.J."/>
            <person name="Barry K."/>
            <person name="Miller A.N."/>
            <person name="Grigoriev I.V."/>
            <person name="Debuchy R."/>
            <person name="Gladieux P."/>
            <person name="Thoren M.H."/>
            <person name="Johannesson H."/>
        </authorList>
    </citation>
    <scope>NUCLEOTIDE SEQUENCE</scope>
    <source>
        <strain evidence="3">CBS 333.67</strain>
    </source>
</reference>
<name>A0AAJ0M3C5_9PEZI</name>
<gene>
    <name evidence="3" type="ORF">B0T15DRAFT_530529</name>
</gene>
<comment type="caution">
    <text evidence="3">The sequence shown here is derived from an EMBL/GenBank/DDBJ whole genome shotgun (WGS) entry which is preliminary data.</text>
</comment>
<dbReference type="EMBL" id="JAUDZG010000003">
    <property type="protein sequence ID" value="KAK3307550.1"/>
    <property type="molecule type" value="Genomic_DNA"/>
</dbReference>
<accession>A0AAJ0M3C5</accession>
<keyword evidence="4" id="KW-1185">Reference proteome</keyword>
<feature type="region of interest" description="Disordered" evidence="1">
    <location>
        <begin position="59"/>
        <end position="78"/>
    </location>
</feature>
<evidence type="ECO:0000256" key="2">
    <source>
        <dbReference type="SAM" id="SignalP"/>
    </source>
</evidence>
<organism evidence="3 4">
    <name type="scientific">Chaetomium strumarium</name>
    <dbReference type="NCBI Taxonomy" id="1170767"/>
    <lineage>
        <taxon>Eukaryota</taxon>
        <taxon>Fungi</taxon>
        <taxon>Dikarya</taxon>
        <taxon>Ascomycota</taxon>
        <taxon>Pezizomycotina</taxon>
        <taxon>Sordariomycetes</taxon>
        <taxon>Sordariomycetidae</taxon>
        <taxon>Sordariales</taxon>
        <taxon>Chaetomiaceae</taxon>
        <taxon>Chaetomium</taxon>
    </lineage>
</organism>
<dbReference type="AlphaFoldDB" id="A0AAJ0M3C5"/>
<feature type="chain" id="PRO_5042573510" description="Secreted protein" evidence="2">
    <location>
        <begin position="24"/>
        <end position="181"/>
    </location>
</feature>
<evidence type="ECO:0008006" key="5">
    <source>
        <dbReference type="Google" id="ProtNLM"/>
    </source>
</evidence>
<feature type="signal peptide" evidence="2">
    <location>
        <begin position="1"/>
        <end position="23"/>
    </location>
</feature>
<evidence type="ECO:0000313" key="3">
    <source>
        <dbReference type="EMBL" id="KAK3307550.1"/>
    </source>
</evidence>
<dbReference type="Proteomes" id="UP001273166">
    <property type="component" value="Unassembled WGS sequence"/>
</dbReference>
<keyword evidence="2" id="KW-0732">Signal</keyword>
<protein>
    <recommendedName>
        <fullName evidence="5">Secreted protein</fullName>
    </recommendedName>
</protein>
<dbReference type="GeneID" id="87888005"/>
<evidence type="ECO:0000313" key="4">
    <source>
        <dbReference type="Proteomes" id="UP001273166"/>
    </source>
</evidence>